<dbReference type="EMBL" id="LQZT01000042">
    <property type="protein sequence ID" value="OCW56272.1"/>
    <property type="molecule type" value="Genomic_DNA"/>
</dbReference>
<proteinExistence type="predicted"/>
<dbReference type="AlphaFoldDB" id="A0A1C1YRU9"/>
<dbReference type="RefSeq" id="WP_066182150.1">
    <property type="nucleotide sequence ID" value="NZ_LQZT01000042.1"/>
</dbReference>
<keyword evidence="2" id="KW-1185">Reference proteome</keyword>
<evidence type="ECO:0000313" key="2">
    <source>
        <dbReference type="Proteomes" id="UP000094795"/>
    </source>
</evidence>
<gene>
    <name evidence="1" type="ORF">AWJ14_19450</name>
</gene>
<evidence type="ECO:0000313" key="1">
    <source>
        <dbReference type="EMBL" id="OCW56272.1"/>
    </source>
</evidence>
<accession>A0A1C1YRU9</accession>
<dbReference type="OrthoDB" id="9925586at2"/>
<organism evidence="1 2">
    <name type="scientific">Hoeflea olei</name>
    <dbReference type="NCBI Taxonomy" id="1480615"/>
    <lineage>
        <taxon>Bacteria</taxon>
        <taxon>Pseudomonadati</taxon>
        <taxon>Pseudomonadota</taxon>
        <taxon>Alphaproteobacteria</taxon>
        <taxon>Hyphomicrobiales</taxon>
        <taxon>Rhizobiaceae</taxon>
        <taxon>Hoeflea</taxon>
    </lineage>
</organism>
<sequence length="207" mass="23227">MPVLNLNEDERGAVVAALHHERVRLTGEWSKAFDDEEGSVIYRDNELERLAKAIDLTTDLRRKVEVAADITKSAWHNEYGWLHPVKSMEAAIADYESGEATREDVADALGIDVAELDAANARDRARQDQIAPGTWTTLPEGYDVDADPYEVTDPEEPKVKRIEIKIDGVTRTVYSTDRNIEELERALVDLQIAQRAYLDGCVSEMVS</sequence>
<dbReference type="Proteomes" id="UP000094795">
    <property type="component" value="Unassembled WGS sequence"/>
</dbReference>
<comment type="caution">
    <text evidence="1">The sequence shown here is derived from an EMBL/GenBank/DDBJ whole genome shotgun (WGS) entry which is preliminary data.</text>
</comment>
<protein>
    <submittedName>
        <fullName evidence="1">Uncharacterized protein</fullName>
    </submittedName>
</protein>
<reference evidence="1 2" key="1">
    <citation type="submission" date="2015-12" db="EMBL/GenBank/DDBJ databases">
        <authorList>
            <person name="Shamseldin A."/>
            <person name="Moawad H."/>
            <person name="Abd El-Rahim W.M."/>
            <person name="Sadowsky M.J."/>
        </authorList>
    </citation>
    <scope>NUCLEOTIDE SEQUENCE [LARGE SCALE GENOMIC DNA]</scope>
    <source>
        <strain evidence="1 2">JC234</strain>
    </source>
</reference>
<name>A0A1C1YRU9_9HYPH</name>